<dbReference type="OrthoDB" id="72772at2759"/>
<sequence>MGLVRHIAAVIVRNLDGPPPPLSPPHGSDRGHSDGGPEPPAPESPSDATFRQPLSQHTSKAVTALTAATDDDDSTASDPGVRLTSASVLGLDPLPPGPARPEPVAAVPSRPPPVGSASSDASDASDALADGPVRAAMSPSASILSSDRTPHQSRSPLSLLVDPATAVTATTTAPQPGRDARPSSLHGDDDGARTALPSPLASPLMAPRFATLPAARRRAVSVGVPALSDAATARPPAAGAATGLTGAAGGMVATRRSMRRTPQASPPPPWLTPHRSFTLTADGALRPLALLGPDAPHGLDRAHVLANLLGRQALPAAQHPYHVARLRERAHAAGQPGIAESDAWPCDAWFTVPEALTRWRPDSFCILFIPDSGDAAAAASGRDPTSCSRVAADGTRTGKTGTLILPPSLSATAHDEDWIARVHTLAAGARLPFEAVPPAMLGQGFANAATSPVVPHAWNPEYRFPRLEQTSWHFLSQPHVGLAIWIADPARQEWVCWTALQPVELQPIPFDTLAASVWSAAPVAGSQPGTSAATPPSTVPAPPQPLVPPSPSLPAAARRDVAATGMPMLPGKGPILIQCETHVTRRLIVQPFSPAHGVHPVTLVPGGGGSHSSSSNSGGSGGAHSMSGSAGRAAGYPSSLRAPLASPAVASYSFEQFAAILMMQVRLQRLAEAVQSQHARLGASPELAAYTRSLDQADAGHHHRHRLSRIRARIAETSSSLATEQETLAALHAALQDREAHLREQVAQHAVAQQTLAAQQAANARHAHGLRLLHRATLVQRYTAVLDLAVIYPLQPVPIAGLTDMNVAMARSLSPMRQPREPAASAVASLASASSASASASAAAAAAAAAIPVGPASLAALAAFDRMTLLQLPSTIRGLLLPDPRLHGHGATVGTMASHSLSTALGFTAHLVALMALFLDVPLRYPLRPAGAASTVFDGVTAYRVADTDPPGVQRAVISGRARGIAGRAYPLSAPADRAAVPLTRYALYLLNRNIEQLAHALGRRLPDLRQTLSNVALLMIYVREARDRLVDPDDDDD</sequence>
<accession>A0A4V1IVC7</accession>
<dbReference type="PANTHER" id="PTHR15157">
    <property type="entry name" value="UV RADIATION RESISTANCE-ASSOCIATED GENE PROTEIN"/>
    <property type="match status" value="1"/>
</dbReference>
<feature type="compositionally biased region" description="Low complexity" evidence="2">
    <location>
        <begin position="526"/>
        <end position="536"/>
    </location>
</feature>
<dbReference type="GO" id="GO:0000323">
    <property type="term" value="C:lytic vacuole"/>
    <property type="evidence" value="ECO:0007669"/>
    <property type="project" value="TreeGrafter"/>
</dbReference>
<gene>
    <name evidence="3" type="ORF">CXG81DRAFT_23712</name>
</gene>
<organism evidence="3 4">
    <name type="scientific">Caulochytrium protostelioides</name>
    <dbReference type="NCBI Taxonomy" id="1555241"/>
    <lineage>
        <taxon>Eukaryota</taxon>
        <taxon>Fungi</taxon>
        <taxon>Fungi incertae sedis</taxon>
        <taxon>Chytridiomycota</taxon>
        <taxon>Chytridiomycota incertae sedis</taxon>
        <taxon>Chytridiomycetes</taxon>
        <taxon>Caulochytriales</taxon>
        <taxon>Caulochytriaceae</taxon>
        <taxon>Caulochytrium</taxon>
    </lineage>
</organism>
<feature type="compositionally biased region" description="Polar residues" evidence="2">
    <location>
        <begin position="52"/>
        <end position="61"/>
    </location>
</feature>
<proteinExistence type="predicted"/>
<feature type="compositionally biased region" description="Pro residues" evidence="2">
    <location>
        <begin position="537"/>
        <end position="552"/>
    </location>
</feature>
<dbReference type="AlphaFoldDB" id="A0A4V1IVC7"/>
<dbReference type="Proteomes" id="UP000274922">
    <property type="component" value="Unassembled WGS sequence"/>
</dbReference>
<dbReference type="EMBL" id="ML014120">
    <property type="protein sequence ID" value="RKP03599.1"/>
    <property type="molecule type" value="Genomic_DNA"/>
</dbReference>
<feature type="region of interest" description="Disordered" evidence="2">
    <location>
        <begin position="14"/>
        <end position="201"/>
    </location>
</feature>
<dbReference type="PANTHER" id="PTHR15157:SF5">
    <property type="entry name" value="UV RADIATION RESISTANCE-ASSOCIATED GENE PROTEIN"/>
    <property type="match status" value="1"/>
</dbReference>
<name>A0A4V1IVC7_9FUNG</name>
<evidence type="ECO:0000313" key="3">
    <source>
        <dbReference type="EMBL" id="RKP03599.1"/>
    </source>
</evidence>
<feature type="region of interest" description="Disordered" evidence="2">
    <location>
        <begin position="601"/>
        <end position="636"/>
    </location>
</feature>
<feature type="compositionally biased region" description="Low complexity" evidence="2">
    <location>
        <begin position="164"/>
        <end position="173"/>
    </location>
</feature>
<keyword evidence="4" id="KW-1185">Reference proteome</keyword>
<dbReference type="GO" id="GO:0000149">
    <property type="term" value="F:SNARE binding"/>
    <property type="evidence" value="ECO:0007669"/>
    <property type="project" value="TreeGrafter"/>
</dbReference>
<feature type="compositionally biased region" description="Low complexity" evidence="2">
    <location>
        <begin position="611"/>
        <end position="635"/>
    </location>
</feature>
<feature type="compositionally biased region" description="Polar residues" evidence="2">
    <location>
        <begin position="139"/>
        <end position="156"/>
    </location>
</feature>
<evidence type="ECO:0000313" key="4">
    <source>
        <dbReference type="Proteomes" id="UP000274922"/>
    </source>
</evidence>
<dbReference type="GO" id="GO:0005768">
    <property type="term" value="C:endosome"/>
    <property type="evidence" value="ECO:0007669"/>
    <property type="project" value="TreeGrafter"/>
</dbReference>
<feature type="region of interest" description="Disordered" evidence="2">
    <location>
        <begin position="524"/>
        <end position="556"/>
    </location>
</feature>
<keyword evidence="1" id="KW-0175">Coiled coil</keyword>
<evidence type="ECO:0000256" key="1">
    <source>
        <dbReference type="ARBA" id="ARBA00023054"/>
    </source>
</evidence>
<protein>
    <submittedName>
        <fullName evidence="3">Uncharacterized protein</fullName>
    </submittedName>
</protein>
<feature type="compositionally biased region" description="Low complexity" evidence="2">
    <location>
        <begin position="115"/>
        <end position="130"/>
    </location>
</feature>
<feature type="compositionally biased region" description="Basic and acidic residues" evidence="2">
    <location>
        <begin position="178"/>
        <end position="192"/>
    </location>
</feature>
<dbReference type="STRING" id="1555241.A0A4V1IVC7"/>
<reference evidence="4" key="1">
    <citation type="journal article" date="2018" name="Nat. Microbiol.">
        <title>Leveraging single-cell genomics to expand the fungal tree of life.</title>
        <authorList>
            <person name="Ahrendt S.R."/>
            <person name="Quandt C.A."/>
            <person name="Ciobanu D."/>
            <person name="Clum A."/>
            <person name="Salamov A."/>
            <person name="Andreopoulos B."/>
            <person name="Cheng J.F."/>
            <person name="Woyke T."/>
            <person name="Pelin A."/>
            <person name="Henrissat B."/>
            <person name="Reynolds N.K."/>
            <person name="Benny G.L."/>
            <person name="Smith M.E."/>
            <person name="James T.Y."/>
            <person name="Grigoriev I.V."/>
        </authorList>
    </citation>
    <scope>NUCLEOTIDE SEQUENCE [LARGE SCALE GENOMIC DNA]</scope>
    <source>
        <strain evidence="4">ATCC 52028</strain>
    </source>
</reference>
<dbReference type="GO" id="GO:0035493">
    <property type="term" value="P:SNARE complex assembly"/>
    <property type="evidence" value="ECO:0007669"/>
    <property type="project" value="TreeGrafter"/>
</dbReference>
<evidence type="ECO:0000256" key="2">
    <source>
        <dbReference type="SAM" id="MobiDB-lite"/>
    </source>
</evidence>